<dbReference type="AlphaFoldDB" id="A0A4D6L4P5"/>
<dbReference type="Proteomes" id="UP000501690">
    <property type="component" value="Linkage Group LG2"/>
</dbReference>
<feature type="region of interest" description="Disordered" evidence="1">
    <location>
        <begin position="21"/>
        <end position="47"/>
    </location>
</feature>
<protein>
    <submittedName>
        <fullName evidence="2">Uncharacterized protein</fullName>
    </submittedName>
</protein>
<feature type="compositionally biased region" description="Low complexity" evidence="1">
    <location>
        <begin position="96"/>
        <end position="115"/>
    </location>
</feature>
<dbReference type="EMBL" id="CP039346">
    <property type="protein sequence ID" value="QCD83483.1"/>
    <property type="molecule type" value="Genomic_DNA"/>
</dbReference>
<keyword evidence="3" id="KW-1185">Reference proteome</keyword>
<gene>
    <name evidence="2" type="ORF">DEO72_LG2g3827</name>
</gene>
<feature type="compositionally biased region" description="Polar residues" evidence="1">
    <location>
        <begin position="30"/>
        <end position="40"/>
    </location>
</feature>
<proteinExistence type="predicted"/>
<name>A0A4D6L4P5_VIGUN</name>
<evidence type="ECO:0000256" key="1">
    <source>
        <dbReference type="SAM" id="MobiDB-lite"/>
    </source>
</evidence>
<accession>A0A4D6L4P5</accession>
<organism evidence="2 3">
    <name type="scientific">Vigna unguiculata</name>
    <name type="common">Cowpea</name>
    <dbReference type="NCBI Taxonomy" id="3917"/>
    <lineage>
        <taxon>Eukaryota</taxon>
        <taxon>Viridiplantae</taxon>
        <taxon>Streptophyta</taxon>
        <taxon>Embryophyta</taxon>
        <taxon>Tracheophyta</taxon>
        <taxon>Spermatophyta</taxon>
        <taxon>Magnoliopsida</taxon>
        <taxon>eudicotyledons</taxon>
        <taxon>Gunneridae</taxon>
        <taxon>Pentapetalae</taxon>
        <taxon>rosids</taxon>
        <taxon>fabids</taxon>
        <taxon>Fabales</taxon>
        <taxon>Fabaceae</taxon>
        <taxon>Papilionoideae</taxon>
        <taxon>50 kb inversion clade</taxon>
        <taxon>NPAAA clade</taxon>
        <taxon>indigoferoid/millettioid clade</taxon>
        <taxon>Phaseoleae</taxon>
        <taxon>Vigna</taxon>
    </lineage>
</organism>
<evidence type="ECO:0000313" key="3">
    <source>
        <dbReference type="Proteomes" id="UP000501690"/>
    </source>
</evidence>
<sequence>MSPSPKQKPWFPSLQVAALALRRQPPRDPTSPSARTTTVTPHLKSRHQLHHMQNLYVMNNTMQQPKQTSMATTPVVFDANLLPQEHTDRGFRQPPLLHLLSRTTTTRQPSPSSHL</sequence>
<feature type="region of interest" description="Disordered" evidence="1">
    <location>
        <begin position="86"/>
        <end position="115"/>
    </location>
</feature>
<evidence type="ECO:0000313" key="2">
    <source>
        <dbReference type="EMBL" id="QCD83483.1"/>
    </source>
</evidence>
<reference evidence="2 3" key="1">
    <citation type="submission" date="2019-04" db="EMBL/GenBank/DDBJ databases">
        <title>An improved genome assembly and genetic linkage map for asparagus bean, Vigna unguiculata ssp. sesquipedialis.</title>
        <authorList>
            <person name="Xia Q."/>
            <person name="Zhang R."/>
            <person name="Dong Y."/>
        </authorList>
    </citation>
    <scope>NUCLEOTIDE SEQUENCE [LARGE SCALE GENOMIC DNA]</scope>
    <source>
        <tissue evidence="2">Leaf</tissue>
    </source>
</reference>